<accession>A0A1C6VIC2</accession>
<evidence type="ECO:0000259" key="2">
    <source>
        <dbReference type="Pfam" id="PF13546"/>
    </source>
</evidence>
<keyword evidence="4" id="KW-1185">Reference proteome</keyword>
<dbReference type="Proteomes" id="UP000198937">
    <property type="component" value="Unassembled WGS sequence"/>
</dbReference>
<dbReference type="RefSeq" id="WP_421480483.1">
    <property type="nucleotide sequence ID" value="NZ_FMIA01000002.1"/>
</dbReference>
<feature type="domain" description="Transposase IS701-like DDE" evidence="2">
    <location>
        <begin position="31"/>
        <end position="240"/>
    </location>
</feature>
<evidence type="ECO:0000313" key="4">
    <source>
        <dbReference type="Proteomes" id="UP000198937"/>
    </source>
</evidence>
<sequence length="419" mass="45737">MTLVANGLPPGWASQLRQLTDRVGHVFARPEPRVVFHDLVEGLLSDLPKKNCWSLSERAGHSHPGRMQALLSRGAWSADALESEVRSYVIEHLGDPDAMLVIRDAQVIKRGDKSVGVGPQHCTLTNRVENCQVAVMLAYAAPAGTAYVGHRLHLPRTWIADSVRRRKAGIPADVAYASRPEQAVELLAEAVDAAVPFSWVSLDDGYAQHPQVRDWCVQRALPYIAAVPATLPLIRVGATRSATTTGPEQILGQIADSYWHRRTERTTGRTHDWALVGLGGSLLVGGEVPTRGFAQSLMMRRSVDNPHDVAYFVAHARRRTPASVLISAAERRHRAGQPEQPGDELIGLDQYQVRTWTAWHHTITTCMLAHAFRTVQLATAPDACPAPRKPRQVAACRPGVGTGVASHPLRSGSGHQRTS</sequence>
<reference evidence="4" key="1">
    <citation type="submission" date="2016-06" db="EMBL/GenBank/DDBJ databases">
        <authorList>
            <person name="Varghese N."/>
            <person name="Submissions Spin"/>
        </authorList>
    </citation>
    <scope>NUCLEOTIDE SEQUENCE [LARGE SCALE GENOMIC DNA]</scope>
    <source>
        <strain evidence="4">DSM 45577</strain>
    </source>
</reference>
<organism evidence="3 4">
    <name type="scientific">Micromonospora yangpuensis</name>
    <dbReference type="NCBI Taxonomy" id="683228"/>
    <lineage>
        <taxon>Bacteria</taxon>
        <taxon>Bacillati</taxon>
        <taxon>Actinomycetota</taxon>
        <taxon>Actinomycetes</taxon>
        <taxon>Micromonosporales</taxon>
        <taxon>Micromonosporaceae</taxon>
        <taxon>Micromonospora</taxon>
    </lineage>
</organism>
<dbReference type="STRING" id="683228.GA0070617_5870"/>
<dbReference type="AlphaFoldDB" id="A0A1C6VIC2"/>
<evidence type="ECO:0000256" key="1">
    <source>
        <dbReference type="SAM" id="MobiDB-lite"/>
    </source>
</evidence>
<dbReference type="InterPro" id="IPR039365">
    <property type="entry name" value="IS701-like"/>
</dbReference>
<proteinExistence type="predicted"/>
<protein>
    <submittedName>
        <fullName evidence="3">SRSO17 transposase</fullName>
    </submittedName>
</protein>
<feature type="region of interest" description="Disordered" evidence="1">
    <location>
        <begin position="398"/>
        <end position="419"/>
    </location>
</feature>
<dbReference type="PANTHER" id="PTHR33627">
    <property type="entry name" value="TRANSPOSASE"/>
    <property type="match status" value="1"/>
</dbReference>
<dbReference type="InterPro" id="IPR038721">
    <property type="entry name" value="IS701-like_DDE_dom"/>
</dbReference>
<dbReference type="Pfam" id="PF13546">
    <property type="entry name" value="DDE_5"/>
    <property type="match status" value="1"/>
</dbReference>
<evidence type="ECO:0000313" key="3">
    <source>
        <dbReference type="EMBL" id="SCL65804.1"/>
    </source>
</evidence>
<dbReference type="EMBL" id="FMIA01000002">
    <property type="protein sequence ID" value="SCL65804.1"/>
    <property type="molecule type" value="Genomic_DNA"/>
</dbReference>
<name>A0A1C6VIC2_9ACTN</name>
<dbReference type="NCBIfam" id="NF033540">
    <property type="entry name" value="transpos_IS701"/>
    <property type="match status" value="1"/>
</dbReference>
<dbReference type="PANTHER" id="PTHR33627:SF1">
    <property type="entry name" value="TRANSPOSASE"/>
    <property type="match status" value="1"/>
</dbReference>
<gene>
    <name evidence="3" type="ORF">GA0070617_5870</name>
</gene>